<proteinExistence type="predicted"/>
<dbReference type="RefSeq" id="YP_010082755.1">
    <property type="nucleotide sequence ID" value="NC_055034.1"/>
</dbReference>
<name>A0A222ZIH1_9CAUD</name>
<dbReference type="Proteomes" id="UP000225544">
    <property type="component" value="Segment"/>
</dbReference>
<evidence type="ECO:0000313" key="2">
    <source>
        <dbReference type="Proteomes" id="UP000225544"/>
    </source>
</evidence>
<reference evidence="2" key="1">
    <citation type="submission" date="2017-05" db="EMBL/GenBank/DDBJ databases">
        <authorList>
            <person name="Aguayo I.A."/>
            <person name="Haubrich L.A."/>
            <person name="Lawand A."/>
            <person name="Nayek S."/>
            <person name="Syed N."/>
            <person name="Wagner P.E."/>
            <person name="Donegan-Quick R."/>
            <person name="Kim T."/>
            <person name="Visi D.K."/>
            <person name="Allen M.S."/>
            <person name="Hughes L.E."/>
            <person name="Stoner T.H."/>
            <person name="Garlena R.A."/>
            <person name="Russell D.A."/>
            <person name="Pope W.H."/>
            <person name="Jacobs-Sera D."/>
            <person name="Hatfull G.F."/>
        </authorList>
    </citation>
    <scope>NUCLEOTIDE SEQUENCE [LARGE SCALE GENOMIC DNA]</scope>
</reference>
<dbReference type="KEGG" id="vg:65071760"/>
<evidence type="ECO:0000313" key="1">
    <source>
        <dbReference type="EMBL" id="ASR84139.1"/>
    </source>
</evidence>
<gene>
    <name evidence="1" type="primary">47</name>
    <name evidence="1" type="ORF">SEA_WHEELBITE_47</name>
</gene>
<sequence>MRIDPCPDCGARVNVNSDHEDGCPQRQRPIGQWQPVESLPLAEAEAWDVSVSGE</sequence>
<keyword evidence="2" id="KW-1185">Reference proteome</keyword>
<accession>A0A222ZIH1</accession>
<dbReference type="GeneID" id="65071760"/>
<dbReference type="EMBL" id="MF140434">
    <property type="protein sequence ID" value="ASR84139.1"/>
    <property type="molecule type" value="Genomic_DNA"/>
</dbReference>
<organism evidence="1 2">
    <name type="scientific">Arthrobacter phage Wheelbite</name>
    <dbReference type="NCBI Taxonomy" id="2015873"/>
    <lineage>
        <taxon>Viruses</taxon>
        <taxon>Duplodnaviria</taxon>
        <taxon>Heunggongvirae</taxon>
        <taxon>Uroviricota</taxon>
        <taxon>Caudoviricetes</taxon>
        <taxon>Laroyevirus</taxon>
        <taxon>Laroyevirus wheelbite</taxon>
    </lineage>
</organism>
<protein>
    <submittedName>
        <fullName evidence="1">Uncharacterized protein</fullName>
    </submittedName>
</protein>